<name>A0ABR5MH65_9BACI</name>
<gene>
    <name evidence="2" type="ORF">AFL42_13910</name>
</gene>
<dbReference type="Pfam" id="PF06691">
    <property type="entry name" value="DUF1189"/>
    <property type="match status" value="1"/>
</dbReference>
<evidence type="ECO:0000313" key="2">
    <source>
        <dbReference type="EMBL" id="KPH72110.1"/>
    </source>
</evidence>
<evidence type="ECO:0000313" key="3">
    <source>
        <dbReference type="Proteomes" id="UP000037854"/>
    </source>
</evidence>
<keyword evidence="1" id="KW-0812">Transmembrane</keyword>
<evidence type="ECO:0000256" key="1">
    <source>
        <dbReference type="SAM" id="Phobius"/>
    </source>
</evidence>
<keyword evidence="1" id="KW-0472">Membrane</keyword>
<feature type="transmembrane region" description="Helical" evidence="1">
    <location>
        <begin position="136"/>
        <end position="153"/>
    </location>
</feature>
<dbReference type="InterPro" id="IPR009574">
    <property type="entry name" value="DUF1189"/>
</dbReference>
<feature type="transmembrane region" description="Helical" evidence="1">
    <location>
        <begin position="67"/>
        <end position="87"/>
    </location>
</feature>
<protein>
    <recommendedName>
        <fullName evidence="4">4-hydroxy-3-methylbut-2-en-1-yl diphosphate synthase</fullName>
    </recommendedName>
</protein>
<keyword evidence="1" id="KW-1133">Transmembrane helix</keyword>
<accession>A0ABR5MH65</accession>
<dbReference type="RefSeq" id="WP_047186184.1">
    <property type="nucleotide sequence ID" value="NZ_JAHHXM010000012.1"/>
</dbReference>
<comment type="caution">
    <text evidence="2">The sequence shown here is derived from an EMBL/GenBank/DDBJ whole genome shotgun (WGS) entry which is preliminary data.</text>
</comment>
<dbReference type="EMBL" id="LGTK01000060">
    <property type="protein sequence ID" value="KPH72110.1"/>
    <property type="molecule type" value="Genomic_DNA"/>
</dbReference>
<dbReference type="Proteomes" id="UP000037854">
    <property type="component" value="Unassembled WGS sequence"/>
</dbReference>
<evidence type="ECO:0008006" key="4">
    <source>
        <dbReference type="Google" id="ProtNLM"/>
    </source>
</evidence>
<organism evidence="2 3">
    <name type="scientific">Oceanobacillus caeni</name>
    <dbReference type="NCBI Taxonomy" id="405946"/>
    <lineage>
        <taxon>Bacteria</taxon>
        <taxon>Bacillati</taxon>
        <taxon>Bacillota</taxon>
        <taxon>Bacilli</taxon>
        <taxon>Bacillales</taxon>
        <taxon>Bacillaceae</taxon>
        <taxon>Oceanobacillus</taxon>
    </lineage>
</organism>
<keyword evidence="3" id="KW-1185">Reference proteome</keyword>
<reference evidence="2 3" key="1">
    <citation type="submission" date="2015-07" db="EMBL/GenBank/DDBJ databases">
        <title>High-quality draft genome sequence of Oceanobacillus caeni HM6, a bacillus isolated from a human feces.</title>
        <authorList>
            <person name="Kumar J."/>
            <person name="Verma M.K."/>
            <person name="Pandey R."/>
            <person name="Bhambi M."/>
            <person name="Chauhan N."/>
        </authorList>
    </citation>
    <scope>NUCLEOTIDE SEQUENCE [LARGE SCALE GENOMIC DNA]</scope>
    <source>
        <strain evidence="2 3">HM6</strain>
    </source>
</reference>
<feature type="transmembrane region" description="Helical" evidence="1">
    <location>
        <begin position="107"/>
        <end position="130"/>
    </location>
</feature>
<sequence>MIFWNVFLNSVKLPNKKAMFQLNRVGLDIAIFYILLILFLTSIPSFIHRLTDMDRFGSDMNFVFTLIYFFIFYYLPLTIIVFGIIFITSYLGKLLSKILNRKLHYSLLWKMTAFTITIPFLLYTIISIFFTVDDSYLMIAFIYSAVLLCKMILHYPKRRI</sequence>
<proteinExistence type="predicted"/>
<feature type="transmembrane region" description="Helical" evidence="1">
    <location>
        <begin position="25"/>
        <end position="47"/>
    </location>
</feature>